<evidence type="ECO:0000256" key="1">
    <source>
        <dbReference type="SAM" id="Phobius"/>
    </source>
</evidence>
<evidence type="ECO:0000313" key="3">
    <source>
        <dbReference type="Proteomes" id="UP000092460"/>
    </source>
</evidence>
<sequence length="248" mass="28148">MFGYGFVMSKDISRFSLAPTSSAAITAAFNALPFVLYKLNIKTLNLYICQLRPIVCPPFLRLSLAVLTLFCPTLAKLLQSFLYLSILLINSTINNNIELFKSGSSTRIVLPDIKGFDSFWRDELTFKMFRQNFPLEIIEIPHNFLKDRCLNVHLDLSRSHSAAIGAGCPQESSLLYIPYNIFIADHYLLNTVPIFGDAYAILNSPILLPSPLPICKQHLFVHFFMFYASMLWCSSLSLELLKMIHNLP</sequence>
<dbReference type="VEuPathDB" id="VectorBase:GPPI040737"/>
<feature type="transmembrane region" description="Helical" evidence="1">
    <location>
        <begin position="219"/>
        <end position="241"/>
    </location>
</feature>
<keyword evidence="3" id="KW-1185">Reference proteome</keyword>
<accession>A0A1B0BUA2</accession>
<reference evidence="2" key="2">
    <citation type="submission" date="2020-05" db="UniProtKB">
        <authorList>
            <consortium name="EnsemblMetazoa"/>
        </authorList>
    </citation>
    <scope>IDENTIFICATION</scope>
    <source>
        <strain evidence="2">IAEA</strain>
    </source>
</reference>
<proteinExistence type="predicted"/>
<keyword evidence="1" id="KW-0472">Membrane</keyword>
<keyword evidence="1" id="KW-0812">Transmembrane</keyword>
<dbReference type="AlphaFoldDB" id="A0A1B0BUA2"/>
<evidence type="ECO:0000313" key="2">
    <source>
        <dbReference type="EnsemblMetazoa" id="GPPI040737-PA"/>
    </source>
</evidence>
<protein>
    <submittedName>
        <fullName evidence="2">Uncharacterized protein</fullName>
    </submittedName>
</protein>
<name>A0A1B0BUA2_9MUSC</name>
<reference evidence="3" key="1">
    <citation type="submission" date="2015-01" db="EMBL/GenBank/DDBJ databases">
        <authorList>
            <person name="Aksoy S."/>
            <person name="Warren W."/>
            <person name="Wilson R.K."/>
        </authorList>
    </citation>
    <scope>NUCLEOTIDE SEQUENCE [LARGE SCALE GENOMIC DNA]</scope>
    <source>
        <strain evidence="3">IAEA</strain>
    </source>
</reference>
<dbReference type="EnsemblMetazoa" id="GPPI040737-RA">
    <property type="protein sequence ID" value="GPPI040737-PA"/>
    <property type="gene ID" value="GPPI040737"/>
</dbReference>
<feature type="transmembrane region" description="Helical" evidence="1">
    <location>
        <begin position="20"/>
        <end position="39"/>
    </location>
</feature>
<dbReference type="EMBL" id="JXJN01020576">
    <property type="status" value="NOT_ANNOTATED_CDS"/>
    <property type="molecule type" value="Genomic_DNA"/>
</dbReference>
<dbReference type="Proteomes" id="UP000092460">
    <property type="component" value="Unassembled WGS sequence"/>
</dbReference>
<organism evidence="2 3">
    <name type="scientific">Glossina palpalis gambiensis</name>
    <dbReference type="NCBI Taxonomy" id="67801"/>
    <lineage>
        <taxon>Eukaryota</taxon>
        <taxon>Metazoa</taxon>
        <taxon>Ecdysozoa</taxon>
        <taxon>Arthropoda</taxon>
        <taxon>Hexapoda</taxon>
        <taxon>Insecta</taxon>
        <taxon>Pterygota</taxon>
        <taxon>Neoptera</taxon>
        <taxon>Endopterygota</taxon>
        <taxon>Diptera</taxon>
        <taxon>Brachycera</taxon>
        <taxon>Muscomorpha</taxon>
        <taxon>Hippoboscoidea</taxon>
        <taxon>Glossinidae</taxon>
        <taxon>Glossina</taxon>
    </lineage>
</organism>
<keyword evidence="1" id="KW-1133">Transmembrane helix</keyword>